<dbReference type="PANTHER" id="PTHR11961">
    <property type="entry name" value="CYTOCHROME C"/>
    <property type="match status" value="1"/>
</dbReference>
<dbReference type="GO" id="GO:0046872">
    <property type="term" value="F:metal ion binding"/>
    <property type="evidence" value="ECO:0007669"/>
    <property type="project" value="UniProtKB-KW"/>
</dbReference>
<dbReference type="GO" id="GO:0020037">
    <property type="term" value="F:heme binding"/>
    <property type="evidence" value="ECO:0007669"/>
    <property type="project" value="InterPro"/>
</dbReference>
<organism evidence="9">
    <name type="scientific">Cyprideis torosa</name>
    <dbReference type="NCBI Taxonomy" id="163714"/>
    <lineage>
        <taxon>Eukaryota</taxon>
        <taxon>Metazoa</taxon>
        <taxon>Ecdysozoa</taxon>
        <taxon>Arthropoda</taxon>
        <taxon>Crustacea</taxon>
        <taxon>Oligostraca</taxon>
        <taxon>Ostracoda</taxon>
        <taxon>Podocopa</taxon>
        <taxon>Podocopida</taxon>
        <taxon>Cytherocopina</taxon>
        <taxon>Cytheroidea</taxon>
        <taxon>Cytherideidae</taxon>
        <taxon>Cyprideis</taxon>
    </lineage>
</organism>
<keyword evidence="8" id="KW-0408">Iron</keyword>
<keyword evidence="4" id="KW-0813">Transport</keyword>
<dbReference type="SUPFAM" id="SSF46626">
    <property type="entry name" value="Cytochrome c"/>
    <property type="match status" value="2"/>
</dbReference>
<evidence type="ECO:0000256" key="4">
    <source>
        <dbReference type="ARBA" id="ARBA00022448"/>
    </source>
</evidence>
<accession>A0A7R8ZTG6</accession>
<evidence type="ECO:0000256" key="5">
    <source>
        <dbReference type="ARBA" id="ARBA00022617"/>
    </source>
</evidence>
<dbReference type="InterPro" id="IPR036909">
    <property type="entry name" value="Cyt_c-like_dom_sf"/>
</dbReference>
<dbReference type="GO" id="GO:0005758">
    <property type="term" value="C:mitochondrial intermembrane space"/>
    <property type="evidence" value="ECO:0007669"/>
    <property type="project" value="UniProtKB-SubCell"/>
</dbReference>
<dbReference type="PRINTS" id="PR00604">
    <property type="entry name" value="CYTCHRMECIAB"/>
</dbReference>
<reference evidence="9" key="1">
    <citation type="submission" date="2020-11" db="EMBL/GenBank/DDBJ databases">
        <authorList>
            <person name="Tran Van P."/>
        </authorList>
    </citation>
    <scope>NUCLEOTIDE SEQUENCE</scope>
</reference>
<dbReference type="Gene3D" id="1.10.760.10">
    <property type="entry name" value="Cytochrome c-like domain"/>
    <property type="match status" value="2"/>
</dbReference>
<evidence type="ECO:0000256" key="7">
    <source>
        <dbReference type="ARBA" id="ARBA00022982"/>
    </source>
</evidence>
<dbReference type="InterPro" id="IPR002327">
    <property type="entry name" value="Cyt_c_1A/1B"/>
</dbReference>
<keyword evidence="6" id="KW-0479">Metal-binding</keyword>
<dbReference type="Pfam" id="PF00034">
    <property type="entry name" value="Cytochrom_C"/>
    <property type="match status" value="2"/>
</dbReference>
<comment type="function">
    <text evidence="1">Electron carrier protein. The oxidized form of the cytochrome c heme group can accept an electron from the heme group of the cytochrome c1 subunit of cytochrome reductase. Cytochrome c then transfers this electron to the cytochrome oxidase complex, the final protein carrier in the mitochondrial electron-transport chain.</text>
</comment>
<dbReference type="OrthoDB" id="10532536at2759"/>
<comment type="subcellular location">
    <subcellularLocation>
        <location evidence="2">Mitochondrion intermembrane space</location>
    </subcellularLocation>
</comment>
<proteinExistence type="inferred from homology"/>
<dbReference type="GO" id="GO:0009055">
    <property type="term" value="F:electron transfer activity"/>
    <property type="evidence" value="ECO:0007669"/>
    <property type="project" value="InterPro"/>
</dbReference>
<protein>
    <submittedName>
        <fullName evidence="9">Uncharacterized protein</fullName>
    </submittedName>
</protein>
<gene>
    <name evidence="9" type="ORF">CTOB1V02_LOCUS14140</name>
</gene>
<sequence length="425" mass="45084">MSKSLKLFGGTALGIGVLFTAAYNFADRNVADTPENVRTLAPLTAIQETEIALAETVEAAPAQEGTATQGGGVLVGSANADEGGAGTKLGLGRAALPEEVAAWDVDVSPDGTGLPVGSGSVADGEMLFSENCAVCHGEFAEGVGNWPELAGGEGTLADDDPVKTVGSYWPYLSTVWDYVHRSMPFGNAQSLTNDEVYAITAYILYSNFLVEDDFVLSNENFLEVEMPNADNFVVDDRAETEYPMWRTEPCMENCKDGDVQITMRATVLDVTPDEEGAEETVTPVAAEGSAEPMAEKAAEAAEETMEEAPAEEPVEVAAAALDPDLVAEGEKVFRACKACHQVGEGAKNRTGPLLNGVMGREIGSVDGFRYSRTMAEMGGTWTDEAMAEFLAKPRDFVKGTKMAFAGLRSDEEIAAVTEYLKSFAE</sequence>
<dbReference type="AlphaFoldDB" id="A0A7R8ZTG6"/>
<keyword evidence="7" id="KW-0249">Electron transport</keyword>
<evidence type="ECO:0000256" key="6">
    <source>
        <dbReference type="ARBA" id="ARBA00022723"/>
    </source>
</evidence>
<keyword evidence="5" id="KW-0349">Heme</keyword>
<dbReference type="PROSITE" id="PS51007">
    <property type="entry name" value="CYTC"/>
    <property type="match status" value="2"/>
</dbReference>
<dbReference type="EMBL" id="OB678217">
    <property type="protein sequence ID" value="CAD7236325.1"/>
    <property type="molecule type" value="Genomic_DNA"/>
</dbReference>
<name>A0A7R8ZTG6_9CRUS</name>
<evidence type="ECO:0000256" key="3">
    <source>
        <dbReference type="ARBA" id="ARBA00006488"/>
    </source>
</evidence>
<evidence type="ECO:0000313" key="9">
    <source>
        <dbReference type="EMBL" id="CAD7236325.1"/>
    </source>
</evidence>
<evidence type="ECO:0000256" key="8">
    <source>
        <dbReference type="ARBA" id="ARBA00023004"/>
    </source>
</evidence>
<comment type="similarity">
    <text evidence="3">Belongs to the cytochrome c family.</text>
</comment>
<evidence type="ECO:0000256" key="1">
    <source>
        <dbReference type="ARBA" id="ARBA00002555"/>
    </source>
</evidence>
<evidence type="ECO:0000256" key="2">
    <source>
        <dbReference type="ARBA" id="ARBA00004569"/>
    </source>
</evidence>
<dbReference type="InterPro" id="IPR009056">
    <property type="entry name" value="Cyt_c-like_dom"/>
</dbReference>